<keyword evidence="3" id="KW-0378">Hydrolase</keyword>
<dbReference type="Pfam" id="PF00135">
    <property type="entry name" value="COesterase"/>
    <property type="match status" value="2"/>
</dbReference>
<feature type="domain" description="Carboxylesterase type B" evidence="4">
    <location>
        <begin position="2"/>
        <end position="43"/>
    </location>
</feature>
<dbReference type="Gene3D" id="3.40.50.1820">
    <property type="entry name" value="alpha/beta hydrolase"/>
    <property type="match status" value="2"/>
</dbReference>
<dbReference type="PANTHER" id="PTHR43918">
    <property type="entry name" value="ACETYLCHOLINESTERASE"/>
    <property type="match status" value="1"/>
</dbReference>
<evidence type="ECO:0000256" key="1">
    <source>
        <dbReference type="ARBA" id="ARBA00005964"/>
    </source>
</evidence>
<dbReference type="Proteomes" id="UP000663825">
    <property type="component" value="Unassembled WGS sequence"/>
</dbReference>
<dbReference type="InterPro" id="IPR029058">
    <property type="entry name" value="AB_hydrolase_fold"/>
</dbReference>
<dbReference type="GO" id="GO:0052689">
    <property type="term" value="F:carboxylic ester hydrolase activity"/>
    <property type="evidence" value="ECO:0007669"/>
    <property type="project" value="UniProtKB-KW"/>
</dbReference>
<evidence type="ECO:0000256" key="3">
    <source>
        <dbReference type="ARBA" id="ARBA00022801"/>
    </source>
</evidence>
<evidence type="ECO:0000256" key="2">
    <source>
        <dbReference type="ARBA" id="ARBA00022487"/>
    </source>
</evidence>
<gene>
    <name evidence="5" type="ORF">TIS948_LOCUS19346</name>
</gene>
<proteinExistence type="inferred from homology"/>
<dbReference type="InterPro" id="IPR002018">
    <property type="entry name" value="CarbesteraseB"/>
</dbReference>
<keyword evidence="2" id="KW-0719">Serine esterase</keyword>
<dbReference type="PANTHER" id="PTHR43918:SF4">
    <property type="entry name" value="CARBOXYLIC ESTER HYDROLASE"/>
    <property type="match status" value="1"/>
</dbReference>
<dbReference type="AlphaFoldDB" id="A0A817T9N1"/>
<dbReference type="InterPro" id="IPR050654">
    <property type="entry name" value="AChE-related_enzymes"/>
</dbReference>
<name>A0A817T9N1_9BILA</name>
<sequence>MMALYWIKKNIAGFDGNPEQITVGGENAGGISITILLTSSLVANEYRFICKCVWNIWFASYRRLRLNDIMENYYARGNFQKVPILIETTANETTTVICQIFNGTANSVQVQAYFKILYNTTIIDEILKIDGPISALNNPLTYLNIVFSDSWMHCGSRRIASTFSSYGLPSYLYTYNHVLTVTPSCLGATHAAELSMFFPSYLRYFLRNYTFTALDQQLSTNMMLYWANVIYNSNPNYSRNSTNWDVYHNVIDNDFFLEINSQMRNHYYNPTCSRFWGRFGKGSECIEHDEILPIDAAKHFGIPTSTIYNRLSGRFTDSGRGVRTILSKEEETFLVHVPRTSFTTSVYGEIRAVYDGKSPYLAVLHGSVLRS</sequence>
<evidence type="ECO:0000259" key="4">
    <source>
        <dbReference type="Pfam" id="PF00135"/>
    </source>
</evidence>
<evidence type="ECO:0000313" key="6">
    <source>
        <dbReference type="Proteomes" id="UP000663825"/>
    </source>
</evidence>
<reference evidence="5" key="1">
    <citation type="submission" date="2021-02" db="EMBL/GenBank/DDBJ databases">
        <authorList>
            <person name="Nowell W R."/>
        </authorList>
    </citation>
    <scope>NUCLEOTIDE SEQUENCE</scope>
</reference>
<protein>
    <recommendedName>
        <fullName evidence="4">Carboxylesterase type B domain-containing protein</fullName>
    </recommendedName>
</protein>
<comment type="similarity">
    <text evidence="1">Belongs to the type-B carboxylesterase/lipase family.</text>
</comment>
<dbReference type="SUPFAM" id="SSF53474">
    <property type="entry name" value="alpha/beta-Hydrolases"/>
    <property type="match status" value="1"/>
</dbReference>
<accession>A0A817T9N1</accession>
<dbReference type="OrthoDB" id="3200163at2759"/>
<evidence type="ECO:0000313" key="5">
    <source>
        <dbReference type="EMBL" id="CAF3311789.1"/>
    </source>
</evidence>
<feature type="domain" description="Carboxylesterase type B" evidence="4">
    <location>
        <begin position="80"/>
        <end position="272"/>
    </location>
</feature>
<comment type="caution">
    <text evidence="5">The sequence shown here is derived from an EMBL/GenBank/DDBJ whole genome shotgun (WGS) entry which is preliminary data.</text>
</comment>
<organism evidence="5 6">
    <name type="scientific">Rotaria socialis</name>
    <dbReference type="NCBI Taxonomy" id="392032"/>
    <lineage>
        <taxon>Eukaryota</taxon>
        <taxon>Metazoa</taxon>
        <taxon>Spiralia</taxon>
        <taxon>Gnathifera</taxon>
        <taxon>Rotifera</taxon>
        <taxon>Eurotatoria</taxon>
        <taxon>Bdelloidea</taxon>
        <taxon>Philodinida</taxon>
        <taxon>Philodinidae</taxon>
        <taxon>Rotaria</taxon>
    </lineage>
</organism>
<dbReference type="EMBL" id="CAJNXB010003394">
    <property type="protein sequence ID" value="CAF3311789.1"/>
    <property type="molecule type" value="Genomic_DNA"/>
</dbReference>